<accession>A0ABP0X4U7</accession>
<dbReference type="InterPro" id="IPR002938">
    <property type="entry name" value="FAD-bd"/>
</dbReference>
<dbReference type="Pfam" id="PF13450">
    <property type="entry name" value="NAD_binding_8"/>
    <property type="match status" value="1"/>
</dbReference>
<evidence type="ECO:0000256" key="1">
    <source>
        <dbReference type="ARBA" id="ARBA00023002"/>
    </source>
</evidence>
<gene>
    <name evidence="5" type="ORF">CSSPJE1EN1_LOCUS19582</name>
</gene>
<evidence type="ECO:0000256" key="2">
    <source>
        <dbReference type="ARBA" id="ARBA00023033"/>
    </source>
</evidence>
<evidence type="ECO:0000313" key="5">
    <source>
        <dbReference type="EMBL" id="CAK9274104.1"/>
    </source>
</evidence>
<comment type="similarity">
    <text evidence="3">Belongs to the 3-hydroxybenzoate 6-hydroxylase family.</text>
</comment>
<dbReference type="Proteomes" id="UP001497444">
    <property type="component" value="Chromosome 6"/>
</dbReference>
<evidence type="ECO:0000256" key="3">
    <source>
        <dbReference type="ARBA" id="ARBA00024018"/>
    </source>
</evidence>
<dbReference type="EMBL" id="OZ020101">
    <property type="protein sequence ID" value="CAK9274104.1"/>
    <property type="molecule type" value="Genomic_DNA"/>
</dbReference>
<dbReference type="Pfam" id="PF01494">
    <property type="entry name" value="FAD_binding_3"/>
    <property type="match status" value="1"/>
</dbReference>
<dbReference type="InterPro" id="IPR036188">
    <property type="entry name" value="FAD/NAD-bd_sf"/>
</dbReference>
<dbReference type="InterPro" id="IPR044560">
    <property type="entry name" value="MOase"/>
</dbReference>
<dbReference type="Gene3D" id="3.50.50.60">
    <property type="entry name" value="FAD/NAD(P)-binding domain"/>
    <property type="match status" value="1"/>
</dbReference>
<reference evidence="5" key="1">
    <citation type="submission" date="2024-02" db="EMBL/GenBank/DDBJ databases">
        <authorList>
            <consortium name="ELIXIR-Norway"/>
            <consortium name="Elixir Norway"/>
        </authorList>
    </citation>
    <scope>NUCLEOTIDE SEQUENCE</scope>
</reference>
<dbReference type="PRINTS" id="PR00420">
    <property type="entry name" value="RNGMNOXGNASE"/>
</dbReference>
<dbReference type="PANTHER" id="PTHR45934:SF9">
    <property type="entry name" value="FAD_NAD(P)-BINDING OXIDOREDUCTASE FAMILY PROTEIN"/>
    <property type="match status" value="1"/>
</dbReference>
<dbReference type="PANTHER" id="PTHR45934">
    <property type="entry name" value="FAD/NAD(P)-BINDING OXIDOREDUCTASE FAMILY PROTEIN"/>
    <property type="match status" value="1"/>
</dbReference>
<name>A0ABP0X4U7_9BRYO</name>
<sequence>MDHKEEIVIIGGGMGGLCFAAALHRVGLKAVVLEQSDRLRAEGTSITLWTNAMKALELLDIADQLRNTYVNVLGPHEMRCVERKVLLEALAAQIPKGTIRLNSQVTSIKKSETSPNFTDLELQDGSTYSAKVVVGFDGVNSIVGSWLGLKKPNSVGQLEIRGMAEFPNAHNFSNLFRIFYGNQVVIGFNSMTPTKVFWLLIWTDWSEGWRNTTPEQIKLEALEHAKDFQVPELQLCINNTALEHFTKNTIRQRINEKSNCDQVVGNVTVCGDASHPTTPSLGQGGCMALEDGIILARKLHQTFKSKESQISEVPEHERIHQTLLDFHQERYPRTNALTRKAAMVGSSVTSNTFIKRFLRDWFFIPRGVHAGNYMEDTLFDVGNLKVTN</sequence>
<dbReference type="SUPFAM" id="SSF51905">
    <property type="entry name" value="FAD/NAD(P)-binding domain"/>
    <property type="match status" value="1"/>
</dbReference>
<feature type="domain" description="FAD-binding" evidence="4">
    <location>
        <begin position="86"/>
        <end position="304"/>
    </location>
</feature>
<protein>
    <recommendedName>
        <fullName evidence="4">FAD-binding domain-containing protein</fullName>
    </recommendedName>
</protein>
<evidence type="ECO:0000313" key="6">
    <source>
        <dbReference type="Proteomes" id="UP001497444"/>
    </source>
</evidence>
<keyword evidence="6" id="KW-1185">Reference proteome</keyword>
<evidence type="ECO:0000259" key="4">
    <source>
        <dbReference type="Pfam" id="PF01494"/>
    </source>
</evidence>
<keyword evidence="1" id="KW-0560">Oxidoreductase</keyword>
<keyword evidence="2" id="KW-0503">Monooxygenase</keyword>
<proteinExistence type="inferred from homology"/>
<organism evidence="5 6">
    <name type="scientific">Sphagnum jensenii</name>
    <dbReference type="NCBI Taxonomy" id="128206"/>
    <lineage>
        <taxon>Eukaryota</taxon>
        <taxon>Viridiplantae</taxon>
        <taxon>Streptophyta</taxon>
        <taxon>Embryophyta</taxon>
        <taxon>Bryophyta</taxon>
        <taxon>Sphagnophytina</taxon>
        <taxon>Sphagnopsida</taxon>
        <taxon>Sphagnales</taxon>
        <taxon>Sphagnaceae</taxon>
        <taxon>Sphagnum</taxon>
    </lineage>
</organism>